<dbReference type="GO" id="GO:0006508">
    <property type="term" value="P:proteolysis"/>
    <property type="evidence" value="ECO:0007669"/>
    <property type="project" value="InterPro"/>
</dbReference>
<evidence type="ECO:0000256" key="1">
    <source>
        <dbReference type="SAM" id="Coils"/>
    </source>
</evidence>
<dbReference type="Gene3D" id="2.40.10.10">
    <property type="entry name" value="Trypsin-like serine proteases"/>
    <property type="match status" value="2"/>
</dbReference>
<dbReference type="AlphaFoldDB" id="A0A812ETS2"/>
<protein>
    <recommendedName>
        <fullName evidence="2">Peptidase S1 domain-containing protein</fullName>
    </recommendedName>
</protein>
<comment type="caution">
    <text evidence="3">The sequence shown here is derived from an EMBL/GenBank/DDBJ whole genome shotgun (WGS) entry which is preliminary data.</text>
</comment>
<evidence type="ECO:0000313" key="4">
    <source>
        <dbReference type="Proteomes" id="UP000655759"/>
    </source>
</evidence>
<proteinExistence type="predicted"/>
<dbReference type="GO" id="GO:0004252">
    <property type="term" value="F:serine-type endopeptidase activity"/>
    <property type="evidence" value="ECO:0007669"/>
    <property type="project" value="InterPro"/>
</dbReference>
<dbReference type="SUPFAM" id="SSF50494">
    <property type="entry name" value="Trypsin-like serine proteases"/>
    <property type="match status" value="1"/>
</dbReference>
<feature type="coiled-coil region" evidence="1">
    <location>
        <begin position="63"/>
        <end position="99"/>
    </location>
</feature>
<dbReference type="EMBL" id="CAJNAQ010000002">
    <property type="protein sequence ID" value="CAE6485548.1"/>
    <property type="molecule type" value="Genomic_DNA"/>
</dbReference>
<dbReference type="InterPro" id="IPR001254">
    <property type="entry name" value="Trypsin_dom"/>
</dbReference>
<gene>
    <name evidence="3" type="ORF">NUZ5A_20028</name>
</gene>
<evidence type="ECO:0000313" key="3">
    <source>
        <dbReference type="EMBL" id="CAE6485548.1"/>
    </source>
</evidence>
<dbReference type="Proteomes" id="UP000655759">
    <property type="component" value="Unassembled WGS sequence"/>
</dbReference>
<name>A0A812ETS2_9ARCH</name>
<feature type="domain" description="Peptidase S1" evidence="2">
    <location>
        <begin position="229"/>
        <end position="390"/>
    </location>
</feature>
<organism evidence="3 4">
    <name type="scientific">Candidatus Nitrosotenuis uzonensis</name>
    <dbReference type="NCBI Taxonomy" id="1407055"/>
    <lineage>
        <taxon>Archaea</taxon>
        <taxon>Nitrososphaerota</taxon>
        <taxon>Candidatus Nitrosotenuis</taxon>
    </lineage>
</organism>
<dbReference type="Pfam" id="PF00089">
    <property type="entry name" value="Trypsin"/>
    <property type="match status" value="1"/>
</dbReference>
<evidence type="ECO:0000259" key="2">
    <source>
        <dbReference type="Pfam" id="PF00089"/>
    </source>
</evidence>
<dbReference type="InterPro" id="IPR009003">
    <property type="entry name" value="Peptidase_S1_PA"/>
</dbReference>
<reference evidence="3" key="1">
    <citation type="submission" date="2021-02" db="EMBL/GenBank/DDBJ databases">
        <authorList>
            <person name="Han P."/>
        </authorList>
    </citation>
    <scope>NUCLEOTIDE SEQUENCE</scope>
    <source>
        <strain evidence="3">Candidatus Nitrosotenuis uzonensis 5A</strain>
    </source>
</reference>
<accession>A0A812ETS2</accession>
<dbReference type="InterPro" id="IPR043504">
    <property type="entry name" value="Peptidase_S1_PA_chymotrypsin"/>
</dbReference>
<keyword evidence="1" id="KW-0175">Coiled coil</keyword>
<sequence>MTTKTIKAILFASLMVAMILPFSMMDVSAGPTENADEQTKEKAGKTIIRHNSRESEIPGWEVRDELLKKLDKTEDKLERANTQKQIDALTAQIQKWLDARMDESKKKLADEKSEILVNAHMNLVRTLGQKAAHEQLPVGGIGYDYANNALEIAIHPDVFSDENIPKYEKNIRKIIGDEVDITFVKAQLVQLQSCTDRNTTPCEPIEGGVLFDVDDGLPCTVGFKATYNSKTGFVTAGHCVNGGGSSTEIEQPTASTTDIANVVSETYTPFTTMSCDCAFIEETHASRSMSDRVFGMPDPATTANPFVNMQVTMSGGKSGLRTNFVSNTSYQLALDLDSNGSYDTWITNTVVAPYLSQSGDSGSPVMSGNSLIGIHISGVDSLQAGDRYFTKASTITSTFSGLTWGF</sequence>
<dbReference type="RefSeq" id="WP_205097554.1">
    <property type="nucleotide sequence ID" value="NZ_CAJNAQ010000002.1"/>
</dbReference>